<sequence length="285" mass="34026">MDLIFKYMKDALWLQQYFCEHFEEDINVYETLFQNQEHALATIPDDQGASKGKVKDAIIQLILSKKRNEWIRKRLSEFYYFTEEQEQNNILEIIIDMLNGSRKELLAFVKRLDEPNELEKAVYSSLESDTVSIDSLLTFRLKEYFERLETYIEIAIDEYKMEQDYQIYVQTLRDYLKNREARIAHINLYFEEYGKFYNEQFQEISKNEMSELLDRRLLTNHPIYIDSATIAPLLSIAPTNIFIYTNEPDSGLIRTICNIFEERVTILSKEIFLQAKKHPRVLNES</sequence>
<dbReference type="AlphaFoldDB" id="A0A0A6XW98"/>
<reference evidence="1 3" key="1">
    <citation type="submission" date="2014-10" db="EMBL/GenBank/DDBJ databases">
        <title>Draft genome of phytase producing Bacillus ginsengihumi strain M2.11.</title>
        <authorList>
            <person name="Toymentseva A."/>
            <person name="Boulygina E.A."/>
            <person name="Kazakov S.V."/>
            <person name="Kayumov I."/>
            <person name="Suleimanova A.D."/>
            <person name="Mardanova A.M."/>
            <person name="Maria S.N."/>
            <person name="Sergey M.Y."/>
            <person name="Sharipova M.R."/>
        </authorList>
    </citation>
    <scope>NUCLEOTIDE SEQUENCE [LARGE SCALE GENOMIC DNA]</scope>
    <source>
        <strain evidence="1 3">M2.11</strain>
    </source>
</reference>
<evidence type="ECO:0000313" key="3">
    <source>
        <dbReference type="Proteomes" id="UP000030588"/>
    </source>
</evidence>
<protein>
    <submittedName>
        <fullName evidence="1">Sporulation protein</fullName>
    </submittedName>
</protein>
<dbReference type="Proteomes" id="UP000476934">
    <property type="component" value="Unassembled WGS sequence"/>
</dbReference>
<reference evidence="2 4" key="3">
    <citation type="submission" date="2020-03" db="EMBL/GenBank/DDBJ databases">
        <title>Bacillus aquiflavi sp. nov., isolated from yellow water of strong flavor Chinese baijiu in Yibin region of China.</title>
        <authorList>
            <person name="Xie J."/>
        </authorList>
    </citation>
    <scope>NUCLEOTIDE SEQUENCE [LARGE SCALE GENOMIC DNA]</scope>
    <source>
        <strain evidence="2 4">Gsoil 114</strain>
    </source>
</reference>
<organism evidence="1 3">
    <name type="scientific">Heyndrickxia ginsengihumi</name>
    <dbReference type="NCBI Taxonomy" id="363870"/>
    <lineage>
        <taxon>Bacteria</taxon>
        <taxon>Bacillati</taxon>
        <taxon>Bacillota</taxon>
        <taxon>Bacilli</taxon>
        <taxon>Bacillales</taxon>
        <taxon>Bacillaceae</taxon>
        <taxon>Heyndrickxia</taxon>
    </lineage>
</organism>
<keyword evidence="4" id="KW-1185">Reference proteome</keyword>
<dbReference type="RefSeq" id="WP_035355840.1">
    <property type="nucleotide sequence ID" value="NZ_JAAIWK010000026.1"/>
</dbReference>
<dbReference type="EMBL" id="JAAIWK010000026">
    <property type="protein sequence ID" value="NEY21123.1"/>
    <property type="molecule type" value="Genomic_DNA"/>
</dbReference>
<evidence type="ECO:0000313" key="2">
    <source>
        <dbReference type="EMBL" id="NEY21123.1"/>
    </source>
</evidence>
<dbReference type="STRING" id="363870.NG54_15710"/>
<dbReference type="Proteomes" id="UP000030588">
    <property type="component" value="Unassembled WGS sequence"/>
</dbReference>
<proteinExistence type="predicted"/>
<evidence type="ECO:0000313" key="1">
    <source>
        <dbReference type="EMBL" id="KHD84407.1"/>
    </source>
</evidence>
<accession>A0A0A6XW98</accession>
<dbReference type="Pfam" id="PF08812">
    <property type="entry name" value="YtxC"/>
    <property type="match status" value="1"/>
</dbReference>
<dbReference type="OrthoDB" id="2986513at2"/>
<dbReference type="EMBL" id="JRUN01000062">
    <property type="protein sequence ID" value="KHD84407.1"/>
    <property type="molecule type" value="Genomic_DNA"/>
</dbReference>
<dbReference type="InterPro" id="IPR014199">
    <property type="entry name" value="Spore_YtxC"/>
</dbReference>
<comment type="caution">
    <text evidence="1">The sequence shown here is derived from an EMBL/GenBank/DDBJ whole genome shotgun (WGS) entry which is preliminary data.</text>
</comment>
<reference evidence="2 4" key="2">
    <citation type="submission" date="2020-02" db="EMBL/GenBank/DDBJ databases">
        <authorList>
            <person name="Feng H."/>
        </authorList>
    </citation>
    <scope>NUCLEOTIDE SEQUENCE [LARGE SCALE GENOMIC DNA]</scope>
    <source>
        <strain evidence="2 4">Gsoil 114</strain>
    </source>
</reference>
<gene>
    <name evidence="2" type="ORF">G4D61_14330</name>
    <name evidence="1" type="ORF">NG54_15710</name>
</gene>
<name>A0A0A6XW98_9BACI</name>
<evidence type="ECO:0000313" key="4">
    <source>
        <dbReference type="Proteomes" id="UP000476934"/>
    </source>
</evidence>